<dbReference type="AlphaFoldDB" id="A0A917RBX7"/>
<gene>
    <name evidence="1" type="ORF">GCM10011588_13270</name>
</gene>
<comment type="caution">
    <text evidence="1">The sequence shown here is derived from an EMBL/GenBank/DDBJ whole genome shotgun (WGS) entry which is preliminary data.</text>
</comment>
<organism evidence="1 2">
    <name type="scientific">Nocardia jinanensis</name>
    <dbReference type="NCBI Taxonomy" id="382504"/>
    <lineage>
        <taxon>Bacteria</taxon>
        <taxon>Bacillati</taxon>
        <taxon>Actinomycetota</taxon>
        <taxon>Actinomycetes</taxon>
        <taxon>Mycobacteriales</taxon>
        <taxon>Nocardiaceae</taxon>
        <taxon>Nocardia</taxon>
    </lineage>
</organism>
<dbReference type="EMBL" id="BMMH01000002">
    <property type="protein sequence ID" value="GGK99943.1"/>
    <property type="molecule type" value="Genomic_DNA"/>
</dbReference>
<keyword evidence="2" id="KW-1185">Reference proteome</keyword>
<reference evidence="1" key="1">
    <citation type="journal article" date="2014" name="Int. J. Syst. Evol. Microbiol.">
        <title>Complete genome sequence of Corynebacterium casei LMG S-19264T (=DSM 44701T), isolated from a smear-ripened cheese.</title>
        <authorList>
            <consortium name="US DOE Joint Genome Institute (JGI-PGF)"/>
            <person name="Walter F."/>
            <person name="Albersmeier A."/>
            <person name="Kalinowski J."/>
            <person name="Ruckert C."/>
        </authorList>
    </citation>
    <scope>NUCLEOTIDE SEQUENCE</scope>
    <source>
        <strain evidence="1">CGMCC 4.3508</strain>
    </source>
</reference>
<evidence type="ECO:0000313" key="2">
    <source>
        <dbReference type="Proteomes" id="UP000638263"/>
    </source>
</evidence>
<sequence>MKVKGMTSRCRGWAGYPVILLATLLAAVSFSVIAPPRAAASDLDTACGTPLSAAELAEIVELSDTSPLSDEKSGSSLGRLERAVARHGRITEILVEHRDRRGLLALGLDAVERAAVMPLQRDPAIFDDPEWAHRISLDLLLRFLRNVHAEFTGTPTEPQWNHYFRLAHRCELSAARVAMAGYNAHLSIDLSNAVAATHASTSNAPDHFRIVDAIASHGSLIVDLTKEIYGGDLGPLWRFYFFGEGLDAVLGAGVATGPLLRLADLGANVVIFGNGLALQDPAAEPAVRAEMDVLWRSADTAFEVLAAHGAL</sequence>
<accession>A0A917RBX7</accession>
<dbReference type="InterPro" id="IPR046037">
    <property type="entry name" value="DUF5995"/>
</dbReference>
<proteinExistence type="predicted"/>
<name>A0A917RBX7_9NOCA</name>
<protein>
    <submittedName>
        <fullName evidence="1">Uncharacterized protein</fullName>
    </submittedName>
</protein>
<evidence type="ECO:0000313" key="1">
    <source>
        <dbReference type="EMBL" id="GGK99943.1"/>
    </source>
</evidence>
<dbReference type="Proteomes" id="UP000638263">
    <property type="component" value="Unassembled WGS sequence"/>
</dbReference>
<reference evidence="1" key="2">
    <citation type="submission" date="2020-09" db="EMBL/GenBank/DDBJ databases">
        <authorList>
            <person name="Sun Q."/>
            <person name="Zhou Y."/>
        </authorList>
    </citation>
    <scope>NUCLEOTIDE SEQUENCE</scope>
    <source>
        <strain evidence="1">CGMCC 4.3508</strain>
    </source>
</reference>
<dbReference type="Pfam" id="PF19458">
    <property type="entry name" value="DUF5995"/>
    <property type="match status" value="1"/>
</dbReference>